<keyword evidence="4" id="KW-1185">Reference proteome</keyword>
<evidence type="ECO:0000256" key="1">
    <source>
        <dbReference type="PROSITE-ProRule" id="PRU00325"/>
    </source>
</evidence>
<dbReference type="PROSITE" id="PS50966">
    <property type="entry name" value="ZF_SWIM"/>
    <property type="match status" value="1"/>
</dbReference>
<protein>
    <recommendedName>
        <fullName evidence="2">SWIM-type domain-containing protein</fullName>
    </recommendedName>
</protein>
<dbReference type="Proteomes" id="UP000017127">
    <property type="component" value="Unassembled WGS sequence"/>
</dbReference>
<proteinExistence type="predicted"/>
<evidence type="ECO:0000313" key="4">
    <source>
        <dbReference type="Proteomes" id="UP000017127"/>
    </source>
</evidence>
<reference evidence="3 4" key="1">
    <citation type="journal article" date="2013" name="Front. Microbiol.">
        <title>Comparative genomic analyses of the cyanobacterium, Lyngbya aestuarii BL J, a powerful hydrogen producer.</title>
        <authorList>
            <person name="Kothari A."/>
            <person name="Vaughn M."/>
            <person name="Garcia-Pichel F."/>
        </authorList>
    </citation>
    <scope>NUCLEOTIDE SEQUENCE [LARGE SCALE GENOMIC DNA]</scope>
    <source>
        <strain evidence="3 4">BL J</strain>
    </source>
</reference>
<comment type="caution">
    <text evidence="3">The sequence shown here is derived from an EMBL/GenBank/DDBJ whole genome shotgun (WGS) entry which is preliminary data.</text>
</comment>
<keyword evidence="1" id="KW-0863">Zinc-finger</keyword>
<gene>
    <name evidence="3" type="ORF">M595_3523</name>
</gene>
<name>U7QEZ2_9CYAN</name>
<evidence type="ECO:0000259" key="2">
    <source>
        <dbReference type="PROSITE" id="PS50966"/>
    </source>
</evidence>
<dbReference type="AlphaFoldDB" id="U7QEZ2"/>
<sequence>MIVPAQISAGASVNYCLENLVQTPQIPALVPANIQVERIQAVGVGKIPQIVYKTAKGRCSTLLSKRQFLTIWQCWLQIRHPQIEKIESWEIKASGLQFTTNRGLFGLTFSEAKAFLSRYNRAAIEPLSVKCNGSDTVVWNPLHQTISQVSETGCSCADSLYRNTICKHQIAVHLCRNQGILGDRAS</sequence>
<organism evidence="3 4">
    <name type="scientific">Lyngbya aestuarii BL J</name>
    <dbReference type="NCBI Taxonomy" id="1348334"/>
    <lineage>
        <taxon>Bacteria</taxon>
        <taxon>Bacillati</taxon>
        <taxon>Cyanobacteriota</taxon>
        <taxon>Cyanophyceae</taxon>
        <taxon>Oscillatoriophycideae</taxon>
        <taxon>Oscillatoriales</taxon>
        <taxon>Microcoleaceae</taxon>
        <taxon>Lyngbya</taxon>
    </lineage>
</organism>
<keyword evidence="1" id="KW-0862">Zinc</keyword>
<feature type="domain" description="SWIM-type" evidence="2">
    <location>
        <begin position="144"/>
        <end position="177"/>
    </location>
</feature>
<evidence type="ECO:0000313" key="3">
    <source>
        <dbReference type="EMBL" id="ERT06509.1"/>
    </source>
</evidence>
<accession>U7QEZ2</accession>
<dbReference type="EMBL" id="AUZM01000035">
    <property type="protein sequence ID" value="ERT06509.1"/>
    <property type="molecule type" value="Genomic_DNA"/>
</dbReference>
<dbReference type="GO" id="GO:0008270">
    <property type="term" value="F:zinc ion binding"/>
    <property type="evidence" value="ECO:0007669"/>
    <property type="project" value="UniProtKB-KW"/>
</dbReference>
<keyword evidence="1" id="KW-0479">Metal-binding</keyword>
<dbReference type="InterPro" id="IPR007527">
    <property type="entry name" value="Znf_SWIM"/>
</dbReference>